<name>A0A3Q2NPI6_FUNHE</name>
<dbReference type="Pfam" id="PF00530">
    <property type="entry name" value="SRCR"/>
    <property type="match status" value="1"/>
</dbReference>
<dbReference type="Proteomes" id="UP000265000">
    <property type="component" value="Unplaced"/>
</dbReference>
<dbReference type="Gene3D" id="1.25.40.420">
    <property type="match status" value="1"/>
</dbReference>
<feature type="disulfide bond" evidence="3">
    <location>
        <begin position="91"/>
        <end position="101"/>
    </location>
</feature>
<evidence type="ECO:0000256" key="1">
    <source>
        <dbReference type="ARBA" id="ARBA00023157"/>
    </source>
</evidence>
<dbReference type="STRING" id="8078.ENSFHEP00000000914"/>
<dbReference type="Gene3D" id="3.30.710.10">
    <property type="entry name" value="Potassium Channel Kv1.1, Chain A"/>
    <property type="match status" value="1"/>
</dbReference>
<reference evidence="5" key="1">
    <citation type="submission" date="2025-08" db="UniProtKB">
        <authorList>
            <consortium name="Ensembl"/>
        </authorList>
    </citation>
    <scope>IDENTIFICATION</scope>
</reference>
<accession>A0A3Q2NPI6</accession>
<dbReference type="InterPro" id="IPR001190">
    <property type="entry name" value="SRCR"/>
</dbReference>
<evidence type="ECO:0000313" key="6">
    <source>
        <dbReference type="Proteomes" id="UP000265000"/>
    </source>
</evidence>
<keyword evidence="1 3" id="KW-1015">Disulfide bond</keyword>
<keyword evidence="2" id="KW-0325">Glycoprotein</keyword>
<dbReference type="GeneTree" id="ENSGT00940000168180"/>
<dbReference type="GO" id="GO:0016020">
    <property type="term" value="C:membrane"/>
    <property type="evidence" value="ECO:0007669"/>
    <property type="project" value="InterPro"/>
</dbReference>
<dbReference type="Gene3D" id="3.10.250.10">
    <property type="entry name" value="SRCR-like domain"/>
    <property type="match status" value="1"/>
</dbReference>
<dbReference type="PANTHER" id="PTHR24410">
    <property type="entry name" value="HL07962P-RELATED"/>
    <property type="match status" value="1"/>
</dbReference>
<dbReference type="PRINTS" id="PR00258">
    <property type="entry name" value="SPERACTRCPTR"/>
</dbReference>
<evidence type="ECO:0000313" key="5">
    <source>
        <dbReference type="Ensembl" id="ENSFHEP00000000914.1"/>
    </source>
</evidence>
<dbReference type="FunFam" id="3.10.250.10:FF:000011">
    <property type="entry name" value="Scavenger receptor class A member 5"/>
    <property type="match status" value="1"/>
</dbReference>
<feature type="domain" description="SRCR" evidence="4">
    <location>
        <begin position="23"/>
        <end position="122"/>
    </location>
</feature>
<sequence length="545" mass="61979">WAIMWFYSLYLFSHNRQTMEGFIRLVGGQDEFEGRVEIFHDGAWGTVCDDSWDINDAKVVCEQLFYPGAKEALGSTFGEGSGRIWMDDLACTGNEISLLQCTFSGWGVNNCGHSEDAGVRDLGYTLDHNATLPGQLGDLFDSAEDCDLNIPVMVDNDTVESVCVHRVILSLNPDLKASQPDFRRLSISVASDCSQYARTFLRYFYTREIKFTLNSSYCIIKMAHDWGLGELQDEAATIFRAFLPEDSTFQSQISFWQYAEVNSDETLKDVCLRYLAWNCEGLIHSPAWTKLPLSLVEALLSRSDILAHNETVLLHGLEKWAAAQENTTIPETLLKRIRFPMIPAEDLHRLDGSQYRVSKLQGFEFNALPVTLLLRDLTEKGDIYTPRIYTGETWSFTFSVQKIRAYTNSGFHVFKGQRTSSLTSDFQTAVHRSSYFAFQSILWRVTVYVSENDCTRENVSCSSLPAVSLKIQERQSNLPSEMVDRIGYRNKIVARCQGRYVFHVDEFNSVDSDNPIFIPSLADHTFPCHSVFSYQVVVLPYYLTD</sequence>
<dbReference type="Pfam" id="PF07707">
    <property type="entry name" value="BACK"/>
    <property type="match status" value="1"/>
</dbReference>
<proteinExistence type="predicted"/>
<dbReference type="PANTHER" id="PTHR24410:SF16">
    <property type="entry name" value="GALECTIN-3-BINDING PROTEIN"/>
    <property type="match status" value="1"/>
</dbReference>
<evidence type="ECO:0000256" key="2">
    <source>
        <dbReference type="ARBA" id="ARBA00023180"/>
    </source>
</evidence>
<evidence type="ECO:0000259" key="4">
    <source>
        <dbReference type="PROSITE" id="PS50287"/>
    </source>
</evidence>
<protein>
    <submittedName>
        <fullName evidence="5">Galectin-3-binding protein A-like</fullName>
    </submittedName>
</protein>
<dbReference type="SMART" id="SM00875">
    <property type="entry name" value="BACK"/>
    <property type="match status" value="1"/>
</dbReference>
<dbReference type="Ensembl" id="ENSFHET00000014734.1">
    <property type="protein sequence ID" value="ENSFHEP00000000914.1"/>
    <property type="gene ID" value="ENSFHEG00000001672.1"/>
</dbReference>
<dbReference type="InterPro" id="IPR051481">
    <property type="entry name" value="BTB-POZ/Galectin-3-binding"/>
</dbReference>
<dbReference type="PROSITE" id="PS50287">
    <property type="entry name" value="SRCR_2"/>
    <property type="match status" value="1"/>
</dbReference>
<dbReference type="InterPro" id="IPR011333">
    <property type="entry name" value="SKP1/BTB/POZ_sf"/>
</dbReference>
<comment type="caution">
    <text evidence="3">Lacks conserved residue(s) required for the propagation of feature annotation.</text>
</comment>
<dbReference type="SUPFAM" id="SSF56487">
    <property type="entry name" value="SRCR-like"/>
    <property type="match status" value="1"/>
</dbReference>
<keyword evidence="6" id="KW-1185">Reference proteome</keyword>
<dbReference type="SMART" id="SM00202">
    <property type="entry name" value="SR"/>
    <property type="match status" value="1"/>
</dbReference>
<dbReference type="InterPro" id="IPR011705">
    <property type="entry name" value="BACK"/>
</dbReference>
<dbReference type="InterPro" id="IPR036772">
    <property type="entry name" value="SRCR-like_dom_sf"/>
</dbReference>
<organism evidence="5 6">
    <name type="scientific">Fundulus heteroclitus</name>
    <name type="common">Killifish</name>
    <name type="synonym">Mummichog</name>
    <dbReference type="NCBI Taxonomy" id="8078"/>
    <lineage>
        <taxon>Eukaryota</taxon>
        <taxon>Metazoa</taxon>
        <taxon>Chordata</taxon>
        <taxon>Craniata</taxon>
        <taxon>Vertebrata</taxon>
        <taxon>Euteleostomi</taxon>
        <taxon>Actinopterygii</taxon>
        <taxon>Neopterygii</taxon>
        <taxon>Teleostei</taxon>
        <taxon>Neoteleostei</taxon>
        <taxon>Acanthomorphata</taxon>
        <taxon>Ovalentaria</taxon>
        <taxon>Atherinomorphae</taxon>
        <taxon>Cyprinodontiformes</taxon>
        <taxon>Fundulidae</taxon>
        <taxon>Fundulus</taxon>
    </lineage>
</organism>
<reference evidence="5" key="2">
    <citation type="submission" date="2025-09" db="UniProtKB">
        <authorList>
            <consortium name="Ensembl"/>
        </authorList>
    </citation>
    <scope>IDENTIFICATION</scope>
</reference>
<evidence type="ECO:0000256" key="3">
    <source>
        <dbReference type="PROSITE-ProRule" id="PRU00196"/>
    </source>
</evidence>
<dbReference type="AlphaFoldDB" id="A0A3Q2NPI6"/>